<organism evidence="18 19">
    <name type="scientific">Thalassotalea marina</name>
    <dbReference type="NCBI Taxonomy" id="1673741"/>
    <lineage>
        <taxon>Bacteria</taxon>
        <taxon>Pseudomonadati</taxon>
        <taxon>Pseudomonadota</taxon>
        <taxon>Gammaproteobacteria</taxon>
        <taxon>Alteromonadales</taxon>
        <taxon>Colwelliaceae</taxon>
        <taxon>Thalassotalea</taxon>
    </lineage>
</organism>
<dbReference type="PANTHER" id="PTHR45339">
    <property type="entry name" value="HYBRID SIGNAL TRANSDUCTION HISTIDINE KINASE J"/>
    <property type="match status" value="1"/>
</dbReference>
<dbReference type="Gene3D" id="3.30.565.10">
    <property type="entry name" value="Histidine kinase-like ATPase, C-terminal domain"/>
    <property type="match status" value="1"/>
</dbReference>
<evidence type="ECO:0000256" key="12">
    <source>
        <dbReference type="ARBA" id="ARBA00023012"/>
    </source>
</evidence>
<comment type="subcellular location">
    <subcellularLocation>
        <location evidence="2">Cell membrane</location>
        <topology evidence="2">Multi-pass membrane protein</topology>
    </subcellularLocation>
</comment>
<proteinExistence type="predicted"/>
<dbReference type="PROSITE" id="PS50109">
    <property type="entry name" value="HIS_KIN"/>
    <property type="match status" value="1"/>
</dbReference>
<keyword evidence="4" id="KW-1003">Cell membrane</keyword>
<dbReference type="SUPFAM" id="SSF52172">
    <property type="entry name" value="CheY-like"/>
    <property type="match status" value="1"/>
</dbReference>
<evidence type="ECO:0000256" key="10">
    <source>
        <dbReference type="ARBA" id="ARBA00022840"/>
    </source>
</evidence>
<evidence type="ECO:0000256" key="7">
    <source>
        <dbReference type="ARBA" id="ARBA00022692"/>
    </source>
</evidence>
<dbReference type="Pfam" id="PF00512">
    <property type="entry name" value="HisKA"/>
    <property type="match status" value="1"/>
</dbReference>
<dbReference type="CDD" id="cd17546">
    <property type="entry name" value="REC_hyHK_CKI1_RcsC-like"/>
    <property type="match status" value="1"/>
</dbReference>
<accession>A0A919BFS0</accession>
<reference evidence="18" key="2">
    <citation type="submission" date="2020-09" db="EMBL/GenBank/DDBJ databases">
        <authorList>
            <person name="Sun Q."/>
            <person name="Kim S."/>
        </authorList>
    </citation>
    <scope>NUCLEOTIDE SEQUENCE</scope>
    <source>
        <strain evidence="18">KCTC 42731</strain>
    </source>
</reference>
<feature type="domain" description="Response regulatory" evidence="17">
    <location>
        <begin position="778"/>
        <end position="898"/>
    </location>
</feature>
<evidence type="ECO:0000256" key="8">
    <source>
        <dbReference type="ARBA" id="ARBA00022741"/>
    </source>
</evidence>
<evidence type="ECO:0000256" key="9">
    <source>
        <dbReference type="ARBA" id="ARBA00022777"/>
    </source>
</evidence>
<dbReference type="InterPro" id="IPR004358">
    <property type="entry name" value="Sig_transdc_His_kin-like_C"/>
</dbReference>
<dbReference type="InterPro" id="IPR036890">
    <property type="entry name" value="HATPase_C_sf"/>
</dbReference>
<dbReference type="GO" id="GO:0005886">
    <property type="term" value="C:plasma membrane"/>
    <property type="evidence" value="ECO:0007669"/>
    <property type="project" value="UniProtKB-SubCell"/>
</dbReference>
<evidence type="ECO:0000256" key="15">
    <source>
        <dbReference type="SAM" id="Phobius"/>
    </source>
</evidence>
<comment type="catalytic activity">
    <reaction evidence="1">
        <text>ATP + protein L-histidine = ADP + protein N-phospho-L-histidine.</text>
        <dbReference type="EC" id="2.7.13.3"/>
    </reaction>
</comment>
<dbReference type="CDD" id="cd16922">
    <property type="entry name" value="HATPase_EvgS-ArcB-TorS-like"/>
    <property type="match status" value="1"/>
</dbReference>
<dbReference type="InterPro" id="IPR011006">
    <property type="entry name" value="CheY-like_superfamily"/>
</dbReference>
<feature type="domain" description="Histidine kinase" evidence="16">
    <location>
        <begin position="398"/>
        <end position="619"/>
    </location>
</feature>
<name>A0A919BFS0_9GAMM</name>
<keyword evidence="13 15" id="KW-0472">Membrane</keyword>
<dbReference type="SUPFAM" id="SSF55874">
    <property type="entry name" value="ATPase domain of HSP90 chaperone/DNA topoisomerase II/histidine kinase"/>
    <property type="match status" value="1"/>
</dbReference>
<keyword evidence="5 14" id="KW-0597">Phosphoprotein</keyword>
<dbReference type="Pfam" id="PF02518">
    <property type="entry name" value="HATPase_c"/>
    <property type="match status" value="1"/>
</dbReference>
<dbReference type="FunFam" id="3.30.565.10:FF:000010">
    <property type="entry name" value="Sensor histidine kinase RcsC"/>
    <property type="match status" value="1"/>
</dbReference>
<dbReference type="FunFam" id="1.10.287.130:FF:000003">
    <property type="entry name" value="Histidine kinase"/>
    <property type="match status" value="1"/>
</dbReference>
<keyword evidence="19" id="KW-1185">Reference proteome</keyword>
<keyword evidence="7 15" id="KW-0812">Transmembrane</keyword>
<dbReference type="RefSeq" id="WP_189768762.1">
    <property type="nucleotide sequence ID" value="NZ_BNCK01000003.1"/>
</dbReference>
<sequence>MKRWKNLSIKHKIWALVTVPLIVIVFFTSQKIVSINKQVADLELATWHVDMLSQLALLHQHAFDIRHANSIEAQAEFIKLLENAKTLADQQKMYASIGPLVEQYRDAHESLIAETDNESRVEYVDWLVETYQEMLYVVEKLVVNGSSTSVTSHLNALLQLNWVQFWSSEERWQTQLYLTDLEASDESSNLHGELARALNQKQQLIFERFIVMNAEPKQVQLMINVFSNPAFEQSQNFRELIHNSPRASISSDQIDAGLKAMATRAQLFEQVANVIAEQLINQVQMEAASYSQQRLSMYLMITLTFLLLVFAGVSLAQRINLNLRLVLDYLSKDEHDEQSLTEQIDGHDELSRFAYEVERLTDEQAQSKKRLLEAKNEALKAKETAIRASRAKSSFLANMSHEIRTPLNGVIGMSEVLANTQLNAMQKDYLDTIETSSQLLLSLINDILDFSKIESGKLTVNVHSTALRETVYDIAAIIAPKIKEKRLNLRVDIDQRLPARVLADDHRIRQVLMNLMSNAVKFTHQGCITISLDYQGIHQGHAKVAFSVADTGIGIDNSQLKQIFLPFEQEDDSITRKFEGTGLGLAISHQLVSLMGGELIVSSVKGQGSYFSFTLPLSPIEQDYHYINKPDFSALYVISPHEHVTTCLTETINYFGMQVTDLVERVDEFLQLVDDKALVNQKMIVIYVVDEQQDSKSVQRDLIRLGRDNHSVCLVRHLSSELGFNIDIAGLVTFPLLGNRLLKALEICQERLTVDFAQATTIETTSPDYNNEKVDRLNVLLVEDNPINQKVALLLLERAGYQYQKANNGQEAVDLFRTSQNFDVILMDLMMPVKDGFAASHEIREIEQQLGLKQTPIIALTASVLDDDIQKCFDSGMNAYIPKPVKSEKLYSEIESLTCP</sequence>
<dbReference type="InterPro" id="IPR003594">
    <property type="entry name" value="HATPase_dom"/>
</dbReference>
<dbReference type="PRINTS" id="PR00344">
    <property type="entry name" value="BCTRLSENSOR"/>
</dbReference>
<dbReference type="InterPro" id="IPR036097">
    <property type="entry name" value="HisK_dim/P_sf"/>
</dbReference>
<dbReference type="CDD" id="cd00082">
    <property type="entry name" value="HisKA"/>
    <property type="match status" value="1"/>
</dbReference>
<dbReference type="GO" id="GO:0005524">
    <property type="term" value="F:ATP binding"/>
    <property type="evidence" value="ECO:0007669"/>
    <property type="project" value="UniProtKB-KW"/>
</dbReference>
<evidence type="ECO:0000256" key="13">
    <source>
        <dbReference type="ARBA" id="ARBA00023136"/>
    </source>
</evidence>
<evidence type="ECO:0000256" key="6">
    <source>
        <dbReference type="ARBA" id="ARBA00022679"/>
    </source>
</evidence>
<dbReference type="Proteomes" id="UP000623842">
    <property type="component" value="Unassembled WGS sequence"/>
</dbReference>
<keyword evidence="8" id="KW-0547">Nucleotide-binding</keyword>
<dbReference type="InterPro" id="IPR001789">
    <property type="entry name" value="Sig_transdc_resp-reg_receiver"/>
</dbReference>
<gene>
    <name evidence="18" type="ORF">GCM10017161_14580</name>
</gene>
<dbReference type="SMART" id="SM00387">
    <property type="entry name" value="HATPase_c"/>
    <property type="match status" value="1"/>
</dbReference>
<feature type="modified residue" description="4-aspartylphosphate" evidence="14">
    <location>
        <position position="828"/>
    </location>
</feature>
<dbReference type="Gene3D" id="1.10.287.130">
    <property type="match status" value="1"/>
</dbReference>
<protein>
    <recommendedName>
        <fullName evidence="3">histidine kinase</fullName>
        <ecNumber evidence="3">2.7.13.3</ecNumber>
    </recommendedName>
</protein>
<dbReference type="AlphaFoldDB" id="A0A919BFS0"/>
<dbReference type="PROSITE" id="PS50110">
    <property type="entry name" value="RESPONSE_REGULATORY"/>
    <property type="match status" value="1"/>
</dbReference>
<dbReference type="Gene3D" id="3.40.50.2300">
    <property type="match status" value="1"/>
</dbReference>
<evidence type="ECO:0000256" key="4">
    <source>
        <dbReference type="ARBA" id="ARBA00022475"/>
    </source>
</evidence>
<keyword evidence="11 15" id="KW-1133">Transmembrane helix</keyword>
<evidence type="ECO:0000259" key="17">
    <source>
        <dbReference type="PROSITE" id="PS50110"/>
    </source>
</evidence>
<evidence type="ECO:0000256" key="11">
    <source>
        <dbReference type="ARBA" id="ARBA00022989"/>
    </source>
</evidence>
<feature type="transmembrane region" description="Helical" evidence="15">
    <location>
        <begin position="12"/>
        <end position="29"/>
    </location>
</feature>
<dbReference type="SMART" id="SM00388">
    <property type="entry name" value="HisKA"/>
    <property type="match status" value="1"/>
</dbReference>
<keyword evidence="10" id="KW-0067">ATP-binding</keyword>
<evidence type="ECO:0000313" key="19">
    <source>
        <dbReference type="Proteomes" id="UP000623842"/>
    </source>
</evidence>
<dbReference type="InterPro" id="IPR003661">
    <property type="entry name" value="HisK_dim/P_dom"/>
</dbReference>
<evidence type="ECO:0000256" key="2">
    <source>
        <dbReference type="ARBA" id="ARBA00004651"/>
    </source>
</evidence>
<comment type="caution">
    <text evidence="18">The sequence shown here is derived from an EMBL/GenBank/DDBJ whole genome shotgun (WGS) entry which is preliminary data.</text>
</comment>
<dbReference type="EC" id="2.7.13.3" evidence="3"/>
<keyword evidence="6" id="KW-0808">Transferase</keyword>
<reference evidence="18" key="1">
    <citation type="journal article" date="2014" name="Int. J. Syst. Evol. Microbiol.">
        <title>Complete genome sequence of Corynebacterium casei LMG S-19264T (=DSM 44701T), isolated from a smear-ripened cheese.</title>
        <authorList>
            <consortium name="US DOE Joint Genome Institute (JGI-PGF)"/>
            <person name="Walter F."/>
            <person name="Albersmeier A."/>
            <person name="Kalinowski J."/>
            <person name="Ruckert C."/>
        </authorList>
    </citation>
    <scope>NUCLEOTIDE SEQUENCE</scope>
    <source>
        <strain evidence="18">KCTC 42731</strain>
    </source>
</reference>
<feature type="transmembrane region" description="Helical" evidence="15">
    <location>
        <begin position="295"/>
        <end position="316"/>
    </location>
</feature>
<keyword evidence="9 18" id="KW-0418">Kinase</keyword>
<dbReference type="SUPFAM" id="SSF47384">
    <property type="entry name" value="Homodimeric domain of signal transducing histidine kinase"/>
    <property type="match status" value="1"/>
</dbReference>
<dbReference type="EMBL" id="BNCK01000003">
    <property type="protein sequence ID" value="GHF88000.1"/>
    <property type="molecule type" value="Genomic_DNA"/>
</dbReference>
<dbReference type="GO" id="GO:0000155">
    <property type="term" value="F:phosphorelay sensor kinase activity"/>
    <property type="evidence" value="ECO:0007669"/>
    <property type="project" value="InterPro"/>
</dbReference>
<evidence type="ECO:0000313" key="18">
    <source>
        <dbReference type="EMBL" id="GHF88000.1"/>
    </source>
</evidence>
<evidence type="ECO:0000256" key="14">
    <source>
        <dbReference type="PROSITE-ProRule" id="PRU00169"/>
    </source>
</evidence>
<keyword evidence="12" id="KW-0902">Two-component regulatory system</keyword>
<dbReference type="InterPro" id="IPR005467">
    <property type="entry name" value="His_kinase_dom"/>
</dbReference>
<dbReference type="SMART" id="SM00448">
    <property type="entry name" value="REC"/>
    <property type="match status" value="1"/>
</dbReference>
<evidence type="ECO:0000256" key="3">
    <source>
        <dbReference type="ARBA" id="ARBA00012438"/>
    </source>
</evidence>
<evidence type="ECO:0000256" key="1">
    <source>
        <dbReference type="ARBA" id="ARBA00000085"/>
    </source>
</evidence>
<evidence type="ECO:0000259" key="16">
    <source>
        <dbReference type="PROSITE" id="PS50109"/>
    </source>
</evidence>
<dbReference type="PANTHER" id="PTHR45339:SF1">
    <property type="entry name" value="HYBRID SIGNAL TRANSDUCTION HISTIDINE KINASE J"/>
    <property type="match status" value="1"/>
</dbReference>
<evidence type="ECO:0000256" key="5">
    <source>
        <dbReference type="ARBA" id="ARBA00022553"/>
    </source>
</evidence>
<dbReference type="Pfam" id="PF00072">
    <property type="entry name" value="Response_reg"/>
    <property type="match status" value="1"/>
</dbReference>